<sequence length="62" mass="6922">MVELSGKSTLQHSFDNSVFIIPGVIVVAIVGQFFFKKKLVFDSLCVFSIALCSVQFNIFFTN</sequence>
<feature type="transmembrane region" description="Helical" evidence="1">
    <location>
        <begin position="40"/>
        <end position="60"/>
    </location>
</feature>
<proteinExistence type="predicted"/>
<dbReference type="WBParaSite" id="EEL_0000185801-mRNA-1">
    <property type="protein sequence ID" value="EEL_0000185801-mRNA-1"/>
    <property type="gene ID" value="EEL_0000185801"/>
</dbReference>
<name>A0A0R3RK49_9BILA</name>
<protein>
    <submittedName>
        <fullName evidence="3">Membrane transporter protein</fullName>
    </submittedName>
</protein>
<evidence type="ECO:0000313" key="3">
    <source>
        <dbReference type="WBParaSite" id="EEL_0000185801-mRNA-1"/>
    </source>
</evidence>
<keyword evidence="1" id="KW-1133">Transmembrane helix</keyword>
<accession>A0A0R3RK49</accession>
<keyword evidence="1" id="KW-0472">Membrane</keyword>
<dbReference type="Proteomes" id="UP000050640">
    <property type="component" value="Unplaced"/>
</dbReference>
<keyword evidence="1" id="KW-0812">Transmembrane</keyword>
<dbReference type="AlphaFoldDB" id="A0A0R3RK49"/>
<keyword evidence="2" id="KW-1185">Reference proteome</keyword>
<reference evidence="3" key="1">
    <citation type="submission" date="2017-02" db="UniProtKB">
        <authorList>
            <consortium name="WormBaseParasite"/>
        </authorList>
    </citation>
    <scope>IDENTIFICATION</scope>
</reference>
<feature type="transmembrane region" description="Helical" evidence="1">
    <location>
        <begin position="17"/>
        <end position="35"/>
    </location>
</feature>
<evidence type="ECO:0000313" key="2">
    <source>
        <dbReference type="Proteomes" id="UP000050640"/>
    </source>
</evidence>
<organism evidence="2 3">
    <name type="scientific">Elaeophora elaphi</name>
    <dbReference type="NCBI Taxonomy" id="1147741"/>
    <lineage>
        <taxon>Eukaryota</taxon>
        <taxon>Metazoa</taxon>
        <taxon>Ecdysozoa</taxon>
        <taxon>Nematoda</taxon>
        <taxon>Chromadorea</taxon>
        <taxon>Rhabditida</taxon>
        <taxon>Spirurina</taxon>
        <taxon>Spiruromorpha</taxon>
        <taxon>Filarioidea</taxon>
        <taxon>Onchocercidae</taxon>
        <taxon>Elaeophora</taxon>
    </lineage>
</organism>
<evidence type="ECO:0000256" key="1">
    <source>
        <dbReference type="SAM" id="Phobius"/>
    </source>
</evidence>